<dbReference type="Proteomes" id="UP000616151">
    <property type="component" value="Unassembled WGS sequence"/>
</dbReference>
<evidence type="ECO:0000313" key="1">
    <source>
        <dbReference type="EMBL" id="MBK1869128.1"/>
    </source>
</evidence>
<gene>
    <name evidence="1" type="ORF">JHL16_22400</name>
</gene>
<proteinExistence type="predicted"/>
<reference evidence="1" key="1">
    <citation type="submission" date="2021-01" db="EMBL/GenBank/DDBJ databases">
        <authorList>
            <person name="Sun Q."/>
        </authorList>
    </citation>
    <scope>NUCLEOTIDE SEQUENCE</scope>
    <source>
        <strain evidence="1">YIM B02566</strain>
    </source>
</reference>
<accession>A0ACC5R8Z2</accession>
<sequence length="105" mass="11554">MREIENALAAVQVLSFRLPMLWAMAFSPSPERRAEAVKMVAEKQMAMAEGLNAAALSALATWMKLASGAKVSAPAATTRMIKAATRPGERRMRANARRLSRRKRI</sequence>
<protein>
    <submittedName>
        <fullName evidence="1">Uncharacterized protein</fullName>
    </submittedName>
</protein>
<organism evidence="1 2">
    <name type="scientific">Taklimakanibacter albus</name>
    <dbReference type="NCBI Taxonomy" id="2800327"/>
    <lineage>
        <taxon>Bacteria</taxon>
        <taxon>Pseudomonadati</taxon>
        <taxon>Pseudomonadota</taxon>
        <taxon>Alphaproteobacteria</taxon>
        <taxon>Hyphomicrobiales</taxon>
        <taxon>Aestuariivirgaceae</taxon>
        <taxon>Taklimakanibacter</taxon>
    </lineage>
</organism>
<dbReference type="EMBL" id="JAENHL010000007">
    <property type="protein sequence ID" value="MBK1869128.1"/>
    <property type="molecule type" value="Genomic_DNA"/>
</dbReference>
<keyword evidence="2" id="KW-1185">Reference proteome</keyword>
<evidence type="ECO:0000313" key="2">
    <source>
        <dbReference type="Proteomes" id="UP000616151"/>
    </source>
</evidence>
<comment type="caution">
    <text evidence="1">The sequence shown here is derived from an EMBL/GenBank/DDBJ whole genome shotgun (WGS) entry which is preliminary data.</text>
</comment>
<name>A0ACC5R8Z2_9HYPH</name>